<dbReference type="AlphaFoldDB" id="A0A8X6NFN5"/>
<gene>
    <name evidence="2" type="ORF">NPIL_543961</name>
</gene>
<proteinExistence type="predicted"/>
<comment type="caution">
    <text evidence="2">The sequence shown here is derived from an EMBL/GenBank/DDBJ whole genome shotgun (WGS) entry which is preliminary data.</text>
</comment>
<dbReference type="Proteomes" id="UP000887013">
    <property type="component" value="Unassembled WGS sequence"/>
</dbReference>
<protein>
    <submittedName>
        <fullName evidence="2">Uncharacterized protein</fullName>
    </submittedName>
</protein>
<reference evidence="2" key="1">
    <citation type="submission" date="2020-08" db="EMBL/GenBank/DDBJ databases">
        <title>Multicomponent nature underlies the extraordinary mechanical properties of spider dragline silk.</title>
        <authorList>
            <person name="Kono N."/>
            <person name="Nakamura H."/>
            <person name="Mori M."/>
            <person name="Yoshida Y."/>
            <person name="Ohtoshi R."/>
            <person name="Malay A.D."/>
            <person name="Moran D.A.P."/>
            <person name="Tomita M."/>
            <person name="Numata K."/>
            <person name="Arakawa K."/>
        </authorList>
    </citation>
    <scope>NUCLEOTIDE SEQUENCE</scope>
</reference>
<evidence type="ECO:0000313" key="3">
    <source>
        <dbReference type="Proteomes" id="UP000887013"/>
    </source>
</evidence>
<accession>A0A8X6NFN5</accession>
<keyword evidence="3" id="KW-1185">Reference proteome</keyword>
<feature type="signal peptide" evidence="1">
    <location>
        <begin position="1"/>
        <end position="26"/>
    </location>
</feature>
<evidence type="ECO:0000313" key="2">
    <source>
        <dbReference type="EMBL" id="GFT10955.1"/>
    </source>
</evidence>
<evidence type="ECO:0000256" key="1">
    <source>
        <dbReference type="SAM" id="SignalP"/>
    </source>
</evidence>
<organism evidence="2 3">
    <name type="scientific">Nephila pilipes</name>
    <name type="common">Giant wood spider</name>
    <name type="synonym">Nephila maculata</name>
    <dbReference type="NCBI Taxonomy" id="299642"/>
    <lineage>
        <taxon>Eukaryota</taxon>
        <taxon>Metazoa</taxon>
        <taxon>Ecdysozoa</taxon>
        <taxon>Arthropoda</taxon>
        <taxon>Chelicerata</taxon>
        <taxon>Arachnida</taxon>
        <taxon>Araneae</taxon>
        <taxon>Araneomorphae</taxon>
        <taxon>Entelegynae</taxon>
        <taxon>Araneoidea</taxon>
        <taxon>Nephilidae</taxon>
        <taxon>Nephila</taxon>
    </lineage>
</organism>
<sequence>MSKVSITKYLWFLSNFALFIVMTVSASSVSEASAEVASSALILPEEKGRSNWNQHRFIALVEKDITFTMETRSHQEKFHFWYKWDTVHLFLDDSQFESS</sequence>
<name>A0A8X6NFN5_NEPPI</name>
<dbReference type="EMBL" id="BMAW01008866">
    <property type="protein sequence ID" value="GFT10955.1"/>
    <property type="molecule type" value="Genomic_DNA"/>
</dbReference>
<feature type="chain" id="PRO_5036477272" evidence="1">
    <location>
        <begin position="27"/>
        <end position="99"/>
    </location>
</feature>
<keyword evidence="1" id="KW-0732">Signal</keyword>